<dbReference type="EMBL" id="JAXLQG010000004">
    <property type="protein sequence ID" value="KAK5540957.1"/>
    <property type="molecule type" value="Genomic_DNA"/>
</dbReference>
<dbReference type="GO" id="GO:0008270">
    <property type="term" value="F:zinc ion binding"/>
    <property type="evidence" value="ECO:0007669"/>
    <property type="project" value="UniProtKB-KW"/>
</dbReference>
<evidence type="ECO:0000256" key="3">
    <source>
        <dbReference type="ARBA" id="ARBA00022833"/>
    </source>
</evidence>
<accession>A0AAV9QCR3</accession>
<evidence type="ECO:0000259" key="5">
    <source>
        <dbReference type="Pfam" id="PF02891"/>
    </source>
</evidence>
<protein>
    <recommendedName>
        <fullName evidence="5">SP-RING-type domain-containing protein</fullName>
    </recommendedName>
</protein>
<gene>
    <name evidence="6" type="ORF">LTR25_002734</name>
</gene>
<organism evidence="6 7">
    <name type="scientific">Vermiconidia calcicola</name>
    <dbReference type="NCBI Taxonomy" id="1690605"/>
    <lineage>
        <taxon>Eukaryota</taxon>
        <taxon>Fungi</taxon>
        <taxon>Dikarya</taxon>
        <taxon>Ascomycota</taxon>
        <taxon>Pezizomycotina</taxon>
        <taxon>Dothideomycetes</taxon>
        <taxon>Dothideomycetidae</taxon>
        <taxon>Mycosphaerellales</taxon>
        <taxon>Extremaceae</taxon>
        <taxon>Vermiconidia</taxon>
    </lineage>
</organism>
<dbReference type="PANTHER" id="PTHR10782:SF4">
    <property type="entry name" value="TONALLI, ISOFORM E"/>
    <property type="match status" value="1"/>
</dbReference>
<feature type="compositionally biased region" description="Polar residues" evidence="4">
    <location>
        <begin position="976"/>
        <end position="989"/>
    </location>
</feature>
<evidence type="ECO:0000256" key="4">
    <source>
        <dbReference type="SAM" id="MobiDB-lite"/>
    </source>
</evidence>
<feature type="compositionally biased region" description="Polar residues" evidence="4">
    <location>
        <begin position="71"/>
        <end position="94"/>
    </location>
</feature>
<dbReference type="PANTHER" id="PTHR10782">
    <property type="entry name" value="ZINC FINGER MIZ DOMAIN-CONTAINING PROTEIN"/>
    <property type="match status" value="1"/>
</dbReference>
<feature type="region of interest" description="Disordered" evidence="4">
    <location>
        <begin position="448"/>
        <end position="517"/>
    </location>
</feature>
<proteinExistence type="predicted"/>
<dbReference type="Gene3D" id="3.30.40.10">
    <property type="entry name" value="Zinc/RING finger domain, C3HC4 (zinc finger)"/>
    <property type="match status" value="1"/>
</dbReference>
<evidence type="ECO:0000313" key="7">
    <source>
        <dbReference type="Proteomes" id="UP001345827"/>
    </source>
</evidence>
<keyword evidence="1" id="KW-0479">Metal-binding</keyword>
<feature type="region of interest" description="Disordered" evidence="4">
    <location>
        <begin position="944"/>
        <end position="998"/>
    </location>
</feature>
<evidence type="ECO:0000313" key="6">
    <source>
        <dbReference type="EMBL" id="KAK5540957.1"/>
    </source>
</evidence>
<feature type="region of interest" description="Disordered" evidence="4">
    <location>
        <begin position="43"/>
        <end position="109"/>
    </location>
</feature>
<dbReference type="AlphaFoldDB" id="A0AAV9QCR3"/>
<reference evidence="6 7" key="1">
    <citation type="submission" date="2023-06" db="EMBL/GenBank/DDBJ databases">
        <title>Black Yeasts Isolated from many extreme environments.</title>
        <authorList>
            <person name="Coleine C."/>
            <person name="Stajich J.E."/>
            <person name="Selbmann L."/>
        </authorList>
    </citation>
    <scope>NUCLEOTIDE SEQUENCE [LARGE SCALE GENOMIC DNA]</scope>
    <source>
        <strain evidence="6 7">CCFEE 5887</strain>
    </source>
</reference>
<comment type="caution">
    <text evidence="6">The sequence shown here is derived from an EMBL/GenBank/DDBJ whole genome shotgun (WGS) entry which is preliminary data.</text>
</comment>
<keyword evidence="7" id="KW-1185">Reference proteome</keyword>
<name>A0AAV9QCR3_9PEZI</name>
<evidence type="ECO:0000256" key="1">
    <source>
        <dbReference type="ARBA" id="ARBA00022723"/>
    </source>
</evidence>
<evidence type="ECO:0000256" key="2">
    <source>
        <dbReference type="ARBA" id="ARBA00022771"/>
    </source>
</evidence>
<dbReference type="GO" id="GO:0000785">
    <property type="term" value="C:chromatin"/>
    <property type="evidence" value="ECO:0007669"/>
    <property type="project" value="TreeGrafter"/>
</dbReference>
<keyword evidence="3" id="KW-0862">Zinc</keyword>
<feature type="region of interest" description="Disordered" evidence="4">
    <location>
        <begin position="1"/>
        <end position="20"/>
    </location>
</feature>
<feature type="compositionally biased region" description="Low complexity" evidence="4">
    <location>
        <begin position="473"/>
        <end position="483"/>
    </location>
</feature>
<dbReference type="GO" id="GO:0016925">
    <property type="term" value="P:protein sumoylation"/>
    <property type="evidence" value="ECO:0007669"/>
    <property type="project" value="TreeGrafter"/>
</dbReference>
<keyword evidence="2" id="KW-0863">Zinc-finger</keyword>
<dbReference type="Proteomes" id="UP001345827">
    <property type="component" value="Unassembled WGS sequence"/>
</dbReference>
<feature type="region of interest" description="Disordered" evidence="4">
    <location>
        <begin position="153"/>
        <end position="178"/>
    </location>
</feature>
<sequence length="998" mass="109947">MPQTSSNACSRPASAHVSAHFQTSNTTSQYFLGGSTRSWMTNSQTTRVPVARAHGPQETWDGSQRPGGTPAAQTSTSAPVTQTPPTQQVRSQAAQIPHPGLQSPTAARSTTGIVQQNGTLRLPAIRPSVVEIRPTERQTTSFATVAAPIPPSAPLSDAAMPSPYVTSTPGERTRKRPKISGLGKDMVAHSSMRTAPVSGSTITSPQLPTPLDSPIESDADLLCRRLETALAPLANRSLTVDQSPVMDEWRITMLRDACRLNDNFFLVVHLICCAWSPHQGTLSWQLGLTPTQEQGLLSLQQQILGFHRQLSIELGSILYTFPGPPEQLLASGSRLVNFVEPVKEFLRRMAENFPIASEYWINRQWPPCPVELKFALLLPSIVLQRLFFLRFLQRFGSDNDWTVRASYLFESALEEPDQSPVPMNELTLDQIRVPALQFGERYKTLRSLHSGQHHTQPPDRSAQPRPVDFQGRAPAYPYPAQQPSVASPVPQGRPISQQNPANWPHHVIPSNTPTAYHSASSMRLPPIVPSRPSITGHAPVVTVSVPYTATAQASRPPAITYYTGQMPSGSLSQPIANSRMMQTNLPAPQSIPSTAVQRQVENDLLIPRNPILSILAIPDPRHRALHQAHLCSPDFEKLDADTQANGKWYHYVEDVVRLRPLLDAEAPMGQWKLEIPECFWARKALSQKVGREFSVNRRRIANGSTQFRLKCIASDDKQALESLSLSDLCVQPGRWPRHLSVSINGDMGVDFRRKVHHGADLPTDVTDLLVDGVNEVTVCVSFTPSEAPTAYMMAIEVTSMADEEKVRSMTGEISAEEVSASIDAALNGNNTINADEDLVISQPNISIDLVDPFMSTMWNTPVRGKMCHHRECFDLDAFLDSRTNHDGVTSPDQWKCPICRNDARPQMLVLDHFLANVRTTLGGMNRLDAKAILVNGDGTWEVKPEPLGKSDRSTKHMTVKRETHANTPKTDEEVSTVPQAENSVETPPSDTVIALDDD</sequence>
<feature type="domain" description="SP-RING-type" evidence="5">
    <location>
        <begin position="854"/>
        <end position="901"/>
    </location>
</feature>
<dbReference type="InterPro" id="IPR013083">
    <property type="entry name" value="Znf_RING/FYVE/PHD"/>
</dbReference>
<dbReference type="Pfam" id="PF02891">
    <property type="entry name" value="zf-MIZ"/>
    <property type="match status" value="1"/>
</dbReference>
<feature type="compositionally biased region" description="Basic and acidic residues" evidence="4">
    <location>
        <begin position="944"/>
        <end position="972"/>
    </location>
</feature>
<dbReference type="GO" id="GO:0061665">
    <property type="term" value="F:SUMO ligase activity"/>
    <property type="evidence" value="ECO:0007669"/>
    <property type="project" value="TreeGrafter"/>
</dbReference>
<dbReference type="InterPro" id="IPR004181">
    <property type="entry name" value="Znf_MIZ"/>
</dbReference>